<proteinExistence type="predicted"/>
<dbReference type="InterPro" id="IPR036365">
    <property type="entry name" value="PGBD-like_sf"/>
</dbReference>
<organism evidence="2">
    <name type="scientific">hydrothermal vent metagenome</name>
    <dbReference type="NCBI Taxonomy" id="652676"/>
    <lineage>
        <taxon>unclassified sequences</taxon>
        <taxon>metagenomes</taxon>
        <taxon>ecological metagenomes</taxon>
    </lineage>
</organism>
<gene>
    <name evidence="2" type="ORF">MNBD_ALPHA09-1900</name>
</gene>
<dbReference type="Pfam" id="PF06282">
    <property type="entry name" value="DUF1036"/>
    <property type="match status" value="2"/>
</dbReference>
<evidence type="ECO:0000259" key="1">
    <source>
        <dbReference type="Pfam" id="PF01471"/>
    </source>
</evidence>
<dbReference type="EMBL" id="UOEM01000044">
    <property type="protein sequence ID" value="VAW12444.1"/>
    <property type="molecule type" value="Genomic_DNA"/>
</dbReference>
<sequence length="342" mass="37069">MMTRILPLIFALTVFGFASFGPSEASANYRLCNETSYIVDAAIGVQSRGDVTTRGWFQIVPGQCRVVVQGPLDADKYFVHSRVPDFYDYSLTQFETGNRFCVGGGDFLIAGAASCSDPSHRLESFVDVQPKKEGDDFRLTLSEEASFSREQAAIAGVQRLLGMLGYDAGPVDGVMGSATKVALKNFLAAAGIQPENQTGPQVFQALSAEIRAKQAGVGLQICNETRHLVWTAIGIPEQGGITSKGWYKIGSGECVRPHKQPLDGQVIYSFGEAVDDNGPIISADNIPLIWDGDQVLCTKSTRFSIRTHENCEAQGLTPTRFRRIDLRGAKSQTIRYTEPGGG</sequence>
<dbReference type="SUPFAM" id="SSF47090">
    <property type="entry name" value="PGBD-like"/>
    <property type="match status" value="1"/>
</dbReference>
<dbReference type="InterPro" id="IPR036366">
    <property type="entry name" value="PGBDSf"/>
</dbReference>
<dbReference type="AlphaFoldDB" id="A0A3B0TV32"/>
<feature type="domain" description="Peptidoglycan binding-like" evidence="1">
    <location>
        <begin position="154"/>
        <end position="206"/>
    </location>
</feature>
<protein>
    <recommendedName>
        <fullName evidence="1">Peptidoglycan binding-like domain-containing protein</fullName>
    </recommendedName>
</protein>
<reference evidence="2" key="1">
    <citation type="submission" date="2018-06" db="EMBL/GenBank/DDBJ databases">
        <authorList>
            <person name="Zhirakovskaya E."/>
        </authorList>
    </citation>
    <scope>NUCLEOTIDE SEQUENCE</scope>
</reference>
<dbReference type="InterPro" id="IPR009380">
    <property type="entry name" value="DUF1036"/>
</dbReference>
<dbReference type="InterPro" id="IPR002477">
    <property type="entry name" value="Peptidoglycan-bd-like"/>
</dbReference>
<evidence type="ECO:0000313" key="2">
    <source>
        <dbReference type="EMBL" id="VAW12444.1"/>
    </source>
</evidence>
<dbReference type="Gene3D" id="1.10.101.10">
    <property type="entry name" value="PGBD-like superfamily/PGBD"/>
    <property type="match status" value="1"/>
</dbReference>
<accession>A0A3B0TV32</accession>
<dbReference type="Pfam" id="PF01471">
    <property type="entry name" value="PG_binding_1"/>
    <property type="match status" value="1"/>
</dbReference>
<name>A0A3B0TV32_9ZZZZ</name>